<dbReference type="RefSeq" id="WP_229639943.1">
    <property type="nucleotide sequence ID" value="NZ_JADWDC010000014.1"/>
</dbReference>
<evidence type="ECO:0000256" key="2">
    <source>
        <dbReference type="ARBA" id="ARBA00006214"/>
    </source>
</evidence>
<evidence type="ECO:0000313" key="13">
    <source>
        <dbReference type="Proteomes" id="UP000729733"/>
    </source>
</evidence>
<evidence type="ECO:0000256" key="3">
    <source>
        <dbReference type="ARBA" id="ARBA00022692"/>
    </source>
</evidence>
<evidence type="ECO:0000259" key="11">
    <source>
        <dbReference type="SMART" id="SM00756"/>
    </source>
</evidence>
<dbReference type="PANTHER" id="PTHR34573">
    <property type="entry name" value="VKC DOMAIN-CONTAINING PROTEIN"/>
    <property type="match status" value="1"/>
</dbReference>
<dbReference type="Proteomes" id="UP000729733">
    <property type="component" value="Unassembled WGS sequence"/>
</dbReference>
<evidence type="ECO:0000256" key="7">
    <source>
        <dbReference type="ARBA" id="ARBA00023136"/>
    </source>
</evidence>
<dbReference type="SMART" id="SM00756">
    <property type="entry name" value="VKc"/>
    <property type="match status" value="1"/>
</dbReference>
<comment type="caution">
    <text evidence="12">The sequence shown here is derived from an EMBL/GenBank/DDBJ whole genome shotgun (WGS) entry which is preliminary data.</text>
</comment>
<name>A0A964FFH0_9CYAN</name>
<protein>
    <submittedName>
        <fullName evidence="12">Vitamin K epoxide reductase family protein</fullName>
    </submittedName>
</protein>
<dbReference type="Gene3D" id="3.40.30.10">
    <property type="entry name" value="Glutaredoxin"/>
    <property type="match status" value="1"/>
</dbReference>
<organism evidence="12 13">
    <name type="scientific">Waterburya agarophytonicola KI4</name>
    <dbReference type="NCBI Taxonomy" id="2874699"/>
    <lineage>
        <taxon>Bacteria</taxon>
        <taxon>Bacillati</taxon>
        <taxon>Cyanobacteriota</taxon>
        <taxon>Cyanophyceae</taxon>
        <taxon>Pleurocapsales</taxon>
        <taxon>Hyellaceae</taxon>
        <taxon>Waterburya</taxon>
        <taxon>Waterburya agarophytonicola</taxon>
    </lineage>
</organism>
<keyword evidence="7 10" id="KW-0472">Membrane</keyword>
<keyword evidence="9" id="KW-0676">Redox-active center</keyword>
<reference evidence="12" key="1">
    <citation type="journal article" date="2021" name="Antonie Van Leeuwenhoek">
        <title>Draft genome and description of Waterburya agarophytonicola gen. nov. sp. nov. (Pleurocapsales, Cyanobacteria): a seaweed symbiont.</title>
        <authorList>
            <person name="Bonthond G."/>
            <person name="Shalygin S."/>
            <person name="Bayer T."/>
            <person name="Weinberger F."/>
        </authorList>
    </citation>
    <scope>NUCLEOTIDE SEQUENCE</scope>
    <source>
        <strain evidence="12">KI4</strain>
    </source>
</reference>
<dbReference type="AlphaFoldDB" id="A0A964FFH0"/>
<proteinExistence type="inferred from homology"/>
<gene>
    <name evidence="12" type="ORF">I4641_07930</name>
</gene>
<feature type="transmembrane region" description="Helical" evidence="10">
    <location>
        <begin position="166"/>
        <end position="185"/>
    </location>
</feature>
<evidence type="ECO:0000256" key="5">
    <source>
        <dbReference type="ARBA" id="ARBA00022989"/>
    </source>
</evidence>
<keyword evidence="3 10" id="KW-0812">Transmembrane</keyword>
<dbReference type="CDD" id="cd12916">
    <property type="entry name" value="VKOR_1"/>
    <property type="match status" value="1"/>
</dbReference>
<feature type="transmembrane region" description="Helical" evidence="10">
    <location>
        <begin position="136"/>
        <end position="154"/>
    </location>
</feature>
<keyword evidence="4" id="KW-0874">Quinone</keyword>
<comment type="similarity">
    <text evidence="2">Belongs to the VKOR family.</text>
</comment>
<feature type="domain" description="Vitamin K epoxide reductase" evidence="11">
    <location>
        <begin position="11"/>
        <end position="158"/>
    </location>
</feature>
<evidence type="ECO:0000256" key="6">
    <source>
        <dbReference type="ARBA" id="ARBA00023002"/>
    </source>
</evidence>
<comment type="subcellular location">
    <subcellularLocation>
        <location evidence="1">Membrane</location>
        <topology evidence="1">Multi-pass membrane protein</topology>
    </subcellularLocation>
</comment>
<dbReference type="GO" id="GO:0016491">
    <property type="term" value="F:oxidoreductase activity"/>
    <property type="evidence" value="ECO:0007669"/>
    <property type="project" value="UniProtKB-KW"/>
</dbReference>
<feature type="transmembrane region" description="Helical" evidence="10">
    <location>
        <begin position="12"/>
        <end position="32"/>
    </location>
</feature>
<dbReference type="PANTHER" id="PTHR34573:SF1">
    <property type="entry name" value="VITAMIN K EPOXIDE REDUCTASE DOMAIN-CONTAINING PROTEIN"/>
    <property type="match status" value="1"/>
</dbReference>
<dbReference type="SUPFAM" id="SSF52833">
    <property type="entry name" value="Thioredoxin-like"/>
    <property type="match status" value="1"/>
</dbReference>
<accession>A0A964FFH0</accession>
<keyword evidence="6" id="KW-0560">Oxidoreductase</keyword>
<evidence type="ECO:0000256" key="1">
    <source>
        <dbReference type="ARBA" id="ARBA00004141"/>
    </source>
</evidence>
<evidence type="ECO:0000313" key="12">
    <source>
        <dbReference type="EMBL" id="MCC0176906.1"/>
    </source>
</evidence>
<keyword evidence="5 10" id="KW-1133">Transmembrane helix</keyword>
<dbReference type="InterPro" id="IPR044698">
    <property type="entry name" value="VKOR/LTO1"/>
</dbReference>
<dbReference type="GO" id="GO:0016020">
    <property type="term" value="C:membrane"/>
    <property type="evidence" value="ECO:0007669"/>
    <property type="project" value="UniProtKB-SubCell"/>
</dbReference>
<sequence length="331" mass="35852">MRRRRSLPWIYRWSRPIIGAIAIAGAVLTAYLTITKLTGSGPACSIDATAGAGCSGVLDSVYATVFGLPLSLFGCLAYVSMAAFALVPLAIDRDKQKALKKQAENYTWWLLLAGSIAMAVFSGYLMYVLATELKTSCPYCIGSALFSLSLLIFTITGRDWEDLGQILFTAVIVGLLTIVVTLGIYSNVNSPIANANSIEEVADVDGFIPIPEADGQPTPPKGWEITTTSGEDEIALAKHLTATGAKKYGAFWCPHCYDQKQLFGKEAFSEVNYIECDPQGKNPQREACLAAGIQSFPTWEIDGKFYPGTKTMAELAELSGYKGSQEFKYKP</sequence>
<dbReference type="InterPro" id="IPR012932">
    <property type="entry name" value="VKOR"/>
</dbReference>
<evidence type="ECO:0000256" key="10">
    <source>
        <dbReference type="SAM" id="Phobius"/>
    </source>
</evidence>
<keyword evidence="8" id="KW-1015">Disulfide bond</keyword>
<dbReference type="InterPro" id="IPR038354">
    <property type="entry name" value="VKOR_sf"/>
</dbReference>
<dbReference type="GO" id="GO:0048038">
    <property type="term" value="F:quinone binding"/>
    <property type="evidence" value="ECO:0007669"/>
    <property type="project" value="UniProtKB-KW"/>
</dbReference>
<dbReference type="Pfam" id="PF07884">
    <property type="entry name" value="VKOR"/>
    <property type="match status" value="1"/>
</dbReference>
<evidence type="ECO:0000256" key="8">
    <source>
        <dbReference type="ARBA" id="ARBA00023157"/>
    </source>
</evidence>
<dbReference type="EMBL" id="JADWDC010000014">
    <property type="protein sequence ID" value="MCC0176906.1"/>
    <property type="molecule type" value="Genomic_DNA"/>
</dbReference>
<dbReference type="Gene3D" id="1.20.1440.130">
    <property type="entry name" value="VKOR domain"/>
    <property type="match status" value="1"/>
</dbReference>
<evidence type="ECO:0000256" key="4">
    <source>
        <dbReference type="ARBA" id="ARBA00022719"/>
    </source>
</evidence>
<evidence type="ECO:0000256" key="9">
    <source>
        <dbReference type="ARBA" id="ARBA00023284"/>
    </source>
</evidence>
<feature type="transmembrane region" description="Helical" evidence="10">
    <location>
        <begin position="108"/>
        <end position="130"/>
    </location>
</feature>
<keyword evidence="13" id="KW-1185">Reference proteome</keyword>
<feature type="transmembrane region" description="Helical" evidence="10">
    <location>
        <begin position="66"/>
        <end position="87"/>
    </location>
</feature>
<dbReference type="InterPro" id="IPR036249">
    <property type="entry name" value="Thioredoxin-like_sf"/>
</dbReference>